<dbReference type="Proteomes" id="UP001387364">
    <property type="component" value="Chromosome"/>
</dbReference>
<dbReference type="RefSeq" id="WP_338749288.1">
    <property type="nucleotide sequence ID" value="NZ_CP147404.1"/>
</dbReference>
<evidence type="ECO:0000259" key="2">
    <source>
        <dbReference type="SMART" id="SM00834"/>
    </source>
</evidence>
<dbReference type="NCBIfam" id="TIGR02605">
    <property type="entry name" value="CxxC_CxxC_SSSS"/>
    <property type="match status" value="1"/>
</dbReference>
<dbReference type="SMART" id="SM00834">
    <property type="entry name" value="CxxC_CXXC_SSSS"/>
    <property type="match status" value="1"/>
</dbReference>
<dbReference type="EMBL" id="CP147404">
    <property type="protein sequence ID" value="WXB91620.1"/>
    <property type="molecule type" value="Genomic_DNA"/>
</dbReference>
<evidence type="ECO:0000313" key="4">
    <source>
        <dbReference type="Proteomes" id="UP001387364"/>
    </source>
</evidence>
<evidence type="ECO:0000256" key="1">
    <source>
        <dbReference type="SAM" id="MobiDB-lite"/>
    </source>
</evidence>
<dbReference type="InterPro" id="IPR013429">
    <property type="entry name" value="Regulatory_FmdB_Zinc_ribbon"/>
</dbReference>
<keyword evidence="4" id="KW-1185">Reference proteome</keyword>
<feature type="domain" description="Putative regulatory protein FmdB zinc ribbon" evidence="2">
    <location>
        <begin position="1"/>
        <end position="42"/>
    </location>
</feature>
<name>A0ABZ2N2Q3_9BACI</name>
<protein>
    <submittedName>
        <fullName evidence="3">FmdB family zinc ribbon protein</fullName>
    </submittedName>
</protein>
<organism evidence="3 4">
    <name type="scientific">Bacillus kandeliae</name>
    <dbReference type="NCBI Taxonomy" id="3129297"/>
    <lineage>
        <taxon>Bacteria</taxon>
        <taxon>Bacillati</taxon>
        <taxon>Bacillota</taxon>
        <taxon>Bacilli</taxon>
        <taxon>Bacillales</taxon>
        <taxon>Bacillaceae</taxon>
        <taxon>Bacillus</taxon>
    </lineage>
</organism>
<gene>
    <name evidence="3" type="ORF">WDJ61_10055</name>
</gene>
<feature type="region of interest" description="Disordered" evidence="1">
    <location>
        <begin position="62"/>
        <end position="91"/>
    </location>
</feature>
<proteinExistence type="predicted"/>
<dbReference type="Pfam" id="PF09723">
    <property type="entry name" value="Zn_ribbon_8"/>
    <property type="match status" value="1"/>
</dbReference>
<reference evidence="3 4" key="1">
    <citation type="submission" date="2024-02" db="EMBL/GenBank/DDBJ databases">
        <title>Seven novel Bacillus-like species.</title>
        <authorList>
            <person name="Liu G."/>
        </authorList>
    </citation>
    <scope>NUCLEOTIDE SEQUENCE [LARGE SCALE GENOMIC DNA]</scope>
    <source>
        <strain evidence="3 4">FJAT-52991</strain>
    </source>
</reference>
<evidence type="ECO:0000313" key="3">
    <source>
        <dbReference type="EMBL" id="WXB91620.1"/>
    </source>
</evidence>
<accession>A0ABZ2N2Q3</accession>
<sequence length="91" mass="10374">MPSYTFRCPACGDFTLFFKSMSGSKEQIDCPACQQESMRVYAPPLVSTSSKGLMNRIERGMEPRRMTREQLGPNQTDKKPRIANRPWQVGN</sequence>